<dbReference type="AlphaFoldDB" id="A0AAW1HR14"/>
<accession>A0AAW1HR14</accession>
<sequence length="178" mass="20479">MCKEKLDLDIPVSSMDCCHRLAGKEGQHRPIIVKFISRNTKKVILNNYGIPEVPTEKTDEVVTKMCKEKLDLDIPVSSMDCCHRLAGKEGQHRPIIVKFISRNTKKVILNNKRKLKNTKIVIREDLTRRRAQLLRNAAARFGHRSVWSNDGNVMVKMNSRIRKIVSEDDLRQMDLSCA</sequence>
<keyword evidence="2" id="KW-1185">Reference proteome</keyword>
<name>A0AAW1HR14_POPJA</name>
<dbReference type="Gene3D" id="3.30.70.1820">
    <property type="entry name" value="L1 transposable element, RRM domain"/>
    <property type="match status" value="1"/>
</dbReference>
<dbReference type="EMBL" id="JASPKY010001152">
    <property type="protein sequence ID" value="KAK9678932.1"/>
    <property type="molecule type" value="Genomic_DNA"/>
</dbReference>
<proteinExistence type="predicted"/>
<comment type="caution">
    <text evidence="1">The sequence shown here is derived from an EMBL/GenBank/DDBJ whole genome shotgun (WGS) entry which is preliminary data.</text>
</comment>
<protein>
    <submittedName>
        <fullName evidence="1">Uncharacterized protein</fullName>
    </submittedName>
</protein>
<dbReference type="Proteomes" id="UP001458880">
    <property type="component" value="Unassembled WGS sequence"/>
</dbReference>
<gene>
    <name evidence="1" type="ORF">QE152_g40423</name>
</gene>
<reference evidence="1 2" key="1">
    <citation type="journal article" date="2024" name="BMC Genomics">
        <title>De novo assembly and annotation of Popillia japonica's genome with initial clues to its potential as an invasive pest.</title>
        <authorList>
            <person name="Cucini C."/>
            <person name="Boschi S."/>
            <person name="Funari R."/>
            <person name="Cardaioli E."/>
            <person name="Iannotti N."/>
            <person name="Marturano G."/>
            <person name="Paoli F."/>
            <person name="Bruttini M."/>
            <person name="Carapelli A."/>
            <person name="Frati F."/>
            <person name="Nardi F."/>
        </authorList>
    </citation>
    <scope>NUCLEOTIDE SEQUENCE [LARGE SCALE GENOMIC DNA]</scope>
    <source>
        <strain evidence="1">DMR45628</strain>
    </source>
</reference>
<evidence type="ECO:0000313" key="1">
    <source>
        <dbReference type="EMBL" id="KAK9678932.1"/>
    </source>
</evidence>
<organism evidence="1 2">
    <name type="scientific">Popillia japonica</name>
    <name type="common">Japanese beetle</name>
    <dbReference type="NCBI Taxonomy" id="7064"/>
    <lineage>
        <taxon>Eukaryota</taxon>
        <taxon>Metazoa</taxon>
        <taxon>Ecdysozoa</taxon>
        <taxon>Arthropoda</taxon>
        <taxon>Hexapoda</taxon>
        <taxon>Insecta</taxon>
        <taxon>Pterygota</taxon>
        <taxon>Neoptera</taxon>
        <taxon>Endopterygota</taxon>
        <taxon>Coleoptera</taxon>
        <taxon>Polyphaga</taxon>
        <taxon>Scarabaeiformia</taxon>
        <taxon>Scarabaeidae</taxon>
        <taxon>Rutelinae</taxon>
        <taxon>Popillia</taxon>
    </lineage>
</organism>
<evidence type="ECO:0000313" key="2">
    <source>
        <dbReference type="Proteomes" id="UP001458880"/>
    </source>
</evidence>